<dbReference type="RefSeq" id="WP_305753087.1">
    <property type="nucleotide sequence ID" value="NZ_JAPCKK010000001.1"/>
</dbReference>
<comment type="caution">
    <text evidence="1">The sequence shown here is derived from an EMBL/GenBank/DDBJ whole genome shotgun (WGS) entry which is preliminary data.</text>
</comment>
<dbReference type="EMBL" id="JAPCKK010000001">
    <property type="protein sequence ID" value="MDP4095459.1"/>
    <property type="molecule type" value="Genomic_DNA"/>
</dbReference>
<evidence type="ECO:0000313" key="2">
    <source>
        <dbReference type="Proteomes" id="UP001241848"/>
    </source>
</evidence>
<keyword evidence="2" id="KW-1185">Reference proteome</keyword>
<sequence>MKGYAYLDNTNLEVLHVVADEDTAQSFTGSDGKYEEVDFIYENGYPVVDGDQLVVYGDGTEKEKRPVPQYLLDLVKRLK</sequence>
<accession>A0ABT9FL49</accession>
<evidence type="ECO:0008006" key="3">
    <source>
        <dbReference type="Google" id="ProtNLM"/>
    </source>
</evidence>
<proteinExistence type="predicted"/>
<reference evidence="1 2" key="1">
    <citation type="submission" date="2022-10" db="EMBL/GenBank/DDBJ databases">
        <title>Paenibacillus description and whole genome data of maize root bacterial community.</title>
        <authorList>
            <person name="Marton D."/>
            <person name="Farkas M."/>
            <person name="Cserhati M."/>
        </authorList>
    </citation>
    <scope>NUCLEOTIDE SEQUENCE [LARGE SCALE GENOMIC DNA]</scope>
    <source>
        <strain evidence="1 2">P96</strain>
    </source>
</reference>
<organism evidence="1 2">
    <name type="scientific">Paenibacillus zeirhizosphaerae</name>
    <dbReference type="NCBI Taxonomy" id="2987519"/>
    <lineage>
        <taxon>Bacteria</taxon>
        <taxon>Bacillati</taxon>
        <taxon>Bacillota</taxon>
        <taxon>Bacilli</taxon>
        <taxon>Bacillales</taxon>
        <taxon>Paenibacillaceae</taxon>
        <taxon>Paenibacillus</taxon>
    </lineage>
</organism>
<name>A0ABT9FL49_9BACL</name>
<gene>
    <name evidence="1" type="ORF">OIN60_01460</name>
</gene>
<dbReference type="Proteomes" id="UP001241848">
    <property type="component" value="Unassembled WGS sequence"/>
</dbReference>
<protein>
    <recommendedName>
        <fullName evidence="3">DUF1292 domain-containing protein</fullName>
    </recommendedName>
</protein>
<evidence type="ECO:0000313" key="1">
    <source>
        <dbReference type="EMBL" id="MDP4095459.1"/>
    </source>
</evidence>